<organism evidence="1 2">
    <name type="scientific">Trifolium pratense</name>
    <name type="common">Red clover</name>
    <dbReference type="NCBI Taxonomy" id="57577"/>
    <lineage>
        <taxon>Eukaryota</taxon>
        <taxon>Viridiplantae</taxon>
        <taxon>Streptophyta</taxon>
        <taxon>Embryophyta</taxon>
        <taxon>Tracheophyta</taxon>
        <taxon>Spermatophyta</taxon>
        <taxon>Magnoliopsida</taxon>
        <taxon>eudicotyledons</taxon>
        <taxon>Gunneridae</taxon>
        <taxon>Pentapetalae</taxon>
        <taxon>rosids</taxon>
        <taxon>fabids</taxon>
        <taxon>Fabales</taxon>
        <taxon>Fabaceae</taxon>
        <taxon>Papilionoideae</taxon>
        <taxon>50 kb inversion clade</taxon>
        <taxon>NPAAA clade</taxon>
        <taxon>Hologalegina</taxon>
        <taxon>IRL clade</taxon>
        <taxon>Trifolieae</taxon>
        <taxon>Trifolium</taxon>
    </lineage>
</organism>
<comment type="caution">
    <text evidence="1">The sequence shown here is derived from an EMBL/GenBank/DDBJ whole genome shotgun (WGS) entry which is preliminary data.</text>
</comment>
<evidence type="ECO:0000313" key="1">
    <source>
        <dbReference type="EMBL" id="CAJ2677243.1"/>
    </source>
</evidence>
<proteinExistence type="predicted"/>
<dbReference type="EMBL" id="CASHSV030000823">
    <property type="protein sequence ID" value="CAJ2677243.1"/>
    <property type="molecule type" value="Genomic_DNA"/>
</dbReference>
<dbReference type="Proteomes" id="UP001177021">
    <property type="component" value="Unassembled WGS sequence"/>
</dbReference>
<sequence length="86" mass="10036">MLLKCSLLEAFIDVIATRHDRIKMSNIYSAIFGTEIWPAEEYGRTMYTIRQRVGPLLMRVQKIYGQIKTSGELTENEIIRTERTLI</sequence>
<keyword evidence="2" id="KW-1185">Reference proteome</keyword>
<reference evidence="1" key="1">
    <citation type="submission" date="2023-10" db="EMBL/GenBank/DDBJ databases">
        <authorList>
            <person name="Rodriguez Cubillos JULIANA M."/>
            <person name="De Vega J."/>
        </authorList>
    </citation>
    <scope>NUCLEOTIDE SEQUENCE</scope>
</reference>
<name>A0ACB0M9S1_TRIPR</name>
<evidence type="ECO:0000313" key="2">
    <source>
        <dbReference type="Proteomes" id="UP001177021"/>
    </source>
</evidence>
<gene>
    <name evidence="1" type="ORF">MILVUS5_LOCUS39798</name>
</gene>
<protein>
    <submittedName>
        <fullName evidence="1">Uncharacterized protein</fullName>
    </submittedName>
</protein>
<accession>A0ACB0M9S1</accession>